<proteinExistence type="predicted"/>
<evidence type="ECO:0000256" key="1">
    <source>
        <dbReference type="SAM" id="Phobius"/>
    </source>
</evidence>
<sequence length="61" mass="6988">MLKYETQEYSNTNDPTIKTYVLYPSAGYLAKLIKSIIQTAFIGSSLVYWAIIITKKLKILQ</sequence>
<dbReference type="AlphaFoldDB" id="A0A7V2WVT6"/>
<dbReference type="Proteomes" id="UP000885750">
    <property type="component" value="Unassembled WGS sequence"/>
</dbReference>
<gene>
    <name evidence="2" type="ORF">ENJ51_09515</name>
</gene>
<keyword evidence="1" id="KW-1133">Transmembrane helix</keyword>
<dbReference type="EMBL" id="DRMS01000356">
    <property type="protein sequence ID" value="HFC93037.1"/>
    <property type="molecule type" value="Genomic_DNA"/>
</dbReference>
<comment type="caution">
    <text evidence="2">The sequence shown here is derived from an EMBL/GenBank/DDBJ whole genome shotgun (WGS) entry which is preliminary data.</text>
</comment>
<evidence type="ECO:0000313" key="2">
    <source>
        <dbReference type="EMBL" id="HFC93037.1"/>
    </source>
</evidence>
<reference evidence="2" key="1">
    <citation type="journal article" date="2020" name="mSystems">
        <title>Genome- and Community-Level Interaction Insights into Carbon Utilization and Element Cycling Functions of Hydrothermarchaeota in Hydrothermal Sediment.</title>
        <authorList>
            <person name="Zhou Z."/>
            <person name="Liu Y."/>
            <person name="Xu W."/>
            <person name="Pan J."/>
            <person name="Luo Z.H."/>
            <person name="Li M."/>
        </authorList>
    </citation>
    <scope>NUCLEOTIDE SEQUENCE [LARGE SCALE GENOMIC DNA]</scope>
    <source>
        <strain evidence="2">HyVt-493</strain>
    </source>
</reference>
<protein>
    <submittedName>
        <fullName evidence="2">Uncharacterized protein</fullName>
    </submittedName>
</protein>
<keyword evidence="1" id="KW-0472">Membrane</keyword>
<name>A0A7V2WVT6_LEUMU</name>
<feature type="transmembrane region" description="Helical" evidence="1">
    <location>
        <begin position="32"/>
        <end position="53"/>
    </location>
</feature>
<organism evidence="2">
    <name type="scientific">Leucothrix mucor</name>
    <dbReference type="NCBI Taxonomy" id="45248"/>
    <lineage>
        <taxon>Bacteria</taxon>
        <taxon>Pseudomonadati</taxon>
        <taxon>Pseudomonadota</taxon>
        <taxon>Gammaproteobacteria</taxon>
        <taxon>Thiotrichales</taxon>
        <taxon>Thiotrichaceae</taxon>
        <taxon>Leucothrix</taxon>
    </lineage>
</organism>
<accession>A0A7V2WVT6</accession>
<keyword evidence="1" id="KW-0812">Transmembrane</keyword>